<dbReference type="InterPro" id="IPR011009">
    <property type="entry name" value="Kinase-like_dom_sf"/>
</dbReference>
<dbReference type="SMART" id="SM00220">
    <property type="entry name" value="S_TKc"/>
    <property type="match status" value="1"/>
</dbReference>
<dbReference type="InterPro" id="IPR000719">
    <property type="entry name" value="Prot_kinase_dom"/>
</dbReference>
<dbReference type="GO" id="GO:0004674">
    <property type="term" value="F:protein serine/threonine kinase activity"/>
    <property type="evidence" value="ECO:0007669"/>
    <property type="project" value="TreeGrafter"/>
</dbReference>
<name>A0A8H4IK40_9PEZI</name>
<reference evidence="3" key="1">
    <citation type="submission" date="2020-04" db="EMBL/GenBank/DDBJ databases">
        <title>Genome Assembly and Annotation of Botryosphaeria dothidea sdau 11-99, a Latent Pathogen of Apple Fruit Ring Rot in China.</title>
        <authorList>
            <person name="Yu C."/>
            <person name="Diao Y."/>
            <person name="Lu Q."/>
            <person name="Zhao J."/>
            <person name="Cui S."/>
            <person name="Peng C."/>
            <person name="He B."/>
            <person name="Liu H."/>
        </authorList>
    </citation>
    <scope>NUCLEOTIDE SEQUENCE [LARGE SCALE GENOMIC DNA]</scope>
    <source>
        <strain evidence="3">Sdau11-99</strain>
    </source>
</reference>
<keyword evidence="4" id="KW-1185">Reference proteome</keyword>
<dbReference type="Gene3D" id="1.10.510.10">
    <property type="entry name" value="Transferase(Phosphotransferase) domain 1"/>
    <property type="match status" value="1"/>
</dbReference>
<gene>
    <name evidence="3" type="ORF">GTA08_BOTSDO09243</name>
</gene>
<dbReference type="CDD" id="cd00180">
    <property type="entry name" value="PKc"/>
    <property type="match status" value="1"/>
</dbReference>
<feature type="region of interest" description="Disordered" evidence="1">
    <location>
        <begin position="507"/>
        <end position="526"/>
    </location>
</feature>
<dbReference type="GO" id="GO:0005737">
    <property type="term" value="C:cytoplasm"/>
    <property type="evidence" value="ECO:0007669"/>
    <property type="project" value="TreeGrafter"/>
</dbReference>
<dbReference type="PANTHER" id="PTHR44167">
    <property type="entry name" value="OVARIAN-SPECIFIC SERINE/THREONINE-PROTEIN KINASE LOK-RELATED"/>
    <property type="match status" value="1"/>
</dbReference>
<feature type="region of interest" description="Disordered" evidence="1">
    <location>
        <begin position="1"/>
        <end position="20"/>
    </location>
</feature>
<evidence type="ECO:0000256" key="1">
    <source>
        <dbReference type="SAM" id="MobiDB-lite"/>
    </source>
</evidence>
<organism evidence="3 4">
    <name type="scientific">Botryosphaeria dothidea</name>
    <dbReference type="NCBI Taxonomy" id="55169"/>
    <lineage>
        <taxon>Eukaryota</taxon>
        <taxon>Fungi</taxon>
        <taxon>Dikarya</taxon>
        <taxon>Ascomycota</taxon>
        <taxon>Pezizomycotina</taxon>
        <taxon>Dothideomycetes</taxon>
        <taxon>Dothideomycetes incertae sedis</taxon>
        <taxon>Botryosphaeriales</taxon>
        <taxon>Botryosphaeriaceae</taxon>
        <taxon>Botryosphaeria</taxon>
    </lineage>
</organism>
<dbReference type="AlphaFoldDB" id="A0A8H4IK40"/>
<evidence type="ECO:0000259" key="2">
    <source>
        <dbReference type="PROSITE" id="PS50011"/>
    </source>
</evidence>
<comment type="caution">
    <text evidence="3">The sequence shown here is derived from an EMBL/GenBank/DDBJ whole genome shotgun (WGS) entry which is preliminary data.</text>
</comment>
<dbReference type="GO" id="GO:0005524">
    <property type="term" value="F:ATP binding"/>
    <property type="evidence" value="ECO:0007669"/>
    <property type="project" value="InterPro"/>
</dbReference>
<dbReference type="Proteomes" id="UP000572817">
    <property type="component" value="Unassembled WGS sequence"/>
</dbReference>
<dbReference type="Gene3D" id="3.30.200.20">
    <property type="entry name" value="Phosphorylase Kinase, domain 1"/>
    <property type="match status" value="1"/>
</dbReference>
<proteinExistence type="predicted"/>
<evidence type="ECO:0000313" key="4">
    <source>
        <dbReference type="Proteomes" id="UP000572817"/>
    </source>
</evidence>
<dbReference type="EMBL" id="WWBZ02000062">
    <property type="protein sequence ID" value="KAF4302661.1"/>
    <property type="molecule type" value="Genomic_DNA"/>
</dbReference>
<dbReference type="OrthoDB" id="5979581at2759"/>
<sequence>MSIHSSAAPSPASDDTVPDPLIWGFNPAGNQGDFARLVPKSPLARRAFSDVVQQMQEDPHWNEHARRFIQFAEHTGSHSDSDATTIVDDGMPSRDVRWYGYYRLNWDIAPARPRLGWILGSSRPDQADAVDLLLTPLPGQFRVAGRHCRLSHNSQSCALLIAADNHRVTVDGIVTLRHNSRVAYRNTGILIHDLAYTLEFTDLDPSISRAQMQKSLHIQYADDRHPSAPVLTPTPNGAVSECGGYVVHAAVAGGSFGAVSYGTHVGTGAPVAIKRVRASAATDYEISLLRSMDHENICRVEKVLNASGNLVRNPVEDLLIVITPIVTCTLVEYTSIPLRSAEMLAVMTQFVSRLQYIHHQGVMYRDIKPANVGVVVHPENLRIILLDFGHATKDLQSSDHMKGTLPYLAPEIIALKRGRSSTLYKNSVDVWAMGLCMFGLISQSKISWKYVSESRYETVTAKLELLKSKSNYLEQKCIGLVRKMVAWDPVHRPTAAELMATIPTISQRPDDTNKAMPPLKKNRKGM</sequence>
<evidence type="ECO:0000313" key="3">
    <source>
        <dbReference type="EMBL" id="KAF4302661.1"/>
    </source>
</evidence>
<dbReference type="PANTHER" id="PTHR44167:SF24">
    <property type="entry name" value="SERINE_THREONINE-PROTEIN KINASE CHK2"/>
    <property type="match status" value="1"/>
</dbReference>
<dbReference type="Pfam" id="PF00069">
    <property type="entry name" value="Pkinase"/>
    <property type="match status" value="1"/>
</dbReference>
<accession>A0A8H4IK40</accession>
<protein>
    <recommendedName>
        <fullName evidence="2">Protein kinase domain-containing protein</fullName>
    </recommendedName>
</protein>
<dbReference type="PROSITE" id="PS50011">
    <property type="entry name" value="PROTEIN_KINASE_DOM"/>
    <property type="match status" value="1"/>
</dbReference>
<feature type="domain" description="Protein kinase" evidence="2">
    <location>
        <begin position="245"/>
        <end position="505"/>
    </location>
</feature>
<dbReference type="SUPFAM" id="SSF56112">
    <property type="entry name" value="Protein kinase-like (PK-like)"/>
    <property type="match status" value="1"/>
</dbReference>
<dbReference type="GO" id="GO:0044773">
    <property type="term" value="P:mitotic DNA damage checkpoint signaling"/>
    <property type="evidence" value="ECO:0007669"/>
    <property type="project" value="TreeGrafter"/>
</dbReference>
<dbReference type="GO" id="GO:0005634">
    <property type="term" value="C:nucleus"/>
    <property type="evidence" value="ECO:0007669"/>
    <property type="project" value="TreeGrafter"/>
</dbReference>